<feature type="compositionally biased region" description="Polar residues" evidence="2">
    <location>
        <begin position="105"/>
        <end position="129"/>
    </location>
</feature>
<dbReference type="EMBL" id="MU251371">
    <property type="protein sequence ID" value="KAG9238379.1"/>
    <property type="molecule type" value="Genomic_DNA"/>
</dbReference>
<feature type="compositionally biased region" description="Basic and acidic residues" evidence="2">
    <location>
        <begin position="447"/>
        <end position="457"/>
    </location>
</feature>
<evidence type="ECO:0000313" key="3">
    <source>
        <dbReference type="EMBL" id="KAG9238379.1"/>
    </source>
</evidence>
<feature type="region of interest" description="Disordered" evidence="2">
    <location>
        <begin position="331"/>
        <end position="371"/>
    </location>
</feature>
<evidence type="ECO:0000313" key="4">
    <source>
        <dbReference type="Proteomes" id="UP000824998"/>
    </source>
</evidence>
<comment type="caution">
    <text evidence="3">The sequence shown here is derived from an EMBL/GenBank/DDBJ whole genome shotgun (WGS) entry which is preliminary data.</text>
</comment>
<feature type="region of interest" description="Disordered" evidence="2">
    <location>
        <begin position="1"/>
        <end position="65"/>
    </location>
</feature>
<sequence>MSKFRGSGKWKSDGPSRMNTGSSIRGRIGPPIPISDDDDFPIREPGAGIAIPLGADGQELRVPMRASTGADLESIKERHAVIVGTSVEPPGFESTTVPAQPPHGGSSSHTTPPSASRDSMSTPSKSIMATPQRKKSSLRSVLGRLFGKKHKSDSTSGAGAPSSHHKARAGQHRSAPTALNPNAKGSPSPQKRSASLPINEYNRALRSHSIVVDPEDFPAHDIPEANRATIQAEEHVRPRRSTTPSRLWTPTRAPGFADWTGLSPRPVSSHGRGSKAISANEDGTGIGMAVTSGSHPNRRSRSVGELRAIVSGPSVTRRRSDEIRYWRESYDPGVLSPMSSNRAEAEDPISPDEADDPHVEPEEPPQPFNFGPMGEMAGMKITQAASLETRVQRLEARMGKMEKAVIRLHRQQSTEALQLQNPPKRHHKYQSTSFGTRPPTGTSDASLPKHEQRHRPLETGGDGSQCRSSSYGSSRPGTVDTNTHNQPSLENFPLSNIPGPDAAVTSSQTATARPLSTSTTIRGIPSSSPTISKDGSFTAEHLSYLTNLILQEQIARQRLESVVQNLSQQIQTLHSTTLSYPTPNSEHIEGVNMPEGNVAGNEFSNFEQDDSSDDEGRYANEIYQTPKEERGSFGDDTFGDVMDGGGDVKSTNRTMSLSRMTVGKGLQLV</sequence>
<keyword evidence="4" id="KW-1185">Reference proteome</keyword>
<reference evidence="3" key="1">
    <citation type="journal article" date="2021" name="IMA Fungus">
        <title>Genomic characterization of three marine fungi, including Emericellopsis atlantica sp. nov. with signatures of a generalist lifestyle and marine biomass degradation.</title>
        <authorList>
            <person name="Hagestad O.C."/>
            <person name="Hou L."/>
            <person name="Andersen J.H."/>
            <person name="Hansen E.H."/>
            <person name="Altermark B."/>
            <person name="Li C."/>
            <person name="Kuhnert E."/>
            <person name="Cox R.J."/>
            <person name="Crous P.W."/>
            <person name="Spatafora J.W."/>
            <person name="Lail K."/>
            <person name="Amirebrahimi M."/>
            <person name="Lipzen A."/>
            <person name="Pangilinan J."/>
            <person name="Andreopoulos W."/>
            <person name="Hayes R.D."/>
            <person name="Ng V."/>
            <person name="Grigoriev I.V."/>
            <person name="Jackson S.A."/>
            <person name="Sutton T.D.S."/>
            <person name="Dobson A.D.W."/>
            <person name="Rama T."/>
        </authorList>
    </citation>
    <scope>NUCLEOTIDE SEQUENCE</scope>
    <source>
        <strain evidence="3">TRa018bII</strain>
    </source>
</reference>
<dbReference type="AlphaFoldDB" id="A0A9P8C919"/>
<protein>
    <submittedName>
        <fullName evidence="3">Uncharacterized protein</fullName>
    </submittedName>
</protein>
<accession>A0A9P8C919</accession>
<feature type="region of interest" description="Disordered" evidence="2">
    <location>
        <begin position="81"/>
        <end position="196"/>
    </location>
</feature>
<feature type="compositionally biased region" description="Polar residues" evidence="2">
    <location>
        <begin position="504"/>
        <end position="532"/>
    </location>
</feature>
<feature type="compositionally biased region" description="Polar residues" evidence="2">
    <location>
        <begin position="430"/>
        <end position="445"/>
    </location>
</feature>
<gene>
    <name evidence="3" type="ORF">BJ875DRAFT_57876</name>
</gene>
<feature type="region of interest" description="Disordered" evidence="2">
    <location>
        <begin position="623"/>
        <end position="652"/>
    </location>
</feature>
<feature type="compositionally biased region" description="Acidic residues" evidence="2">
    <location>
        <begin position="346"/>
        <end position="355"/>
    </location>
</feature>
<evidence type="ECO:0000256" key="2">
    <source>
        <dbReference type="SAM" id="MobiDB-lite"/>
    </source>
</evidence>
<proteinExistence type="predicted"/>
<dbReference type="OrthoDB" id="5428925at2759"/>
<feature type="coiled-coil region" evidence="1">
    <location>
        <begin position="384"/>
        <end position="411"/>
    </location>
</feature>
<feature type="compositionally biased region" description="Polar residues" evidence="2">
    <location>
        <begin position="479"/>
        <end position="489"/>
    </location>
</feature>
<feature type="compositionally biased region" description="Low complexity" evidence="2">
    <location>
        <begin position="464"/>
        <end position="475"/>
    </location>
</feature>
<feature type="coiled-coil region" evidence="1">
    <location>
        <begin position="549"/>
        <end position="576"/>
    </location>
</feature>
<evidence type="ECO:0000256" key="1">
    <source>
        <dbReference type="SAM" id="Coils"/>
    </source>
</evidence>
<organism evidence="3 4">
    <name type="scientific">Amylocarpus encephaloides</name>
    <dbReference type="NCBI Taxonomy" id="45428"/>
    <lineage>
        <taxon>Eukaryota</taxon>
        <taxon>Fungi</taxon>
        <taxon>Dikarya</taxon>
        <taxon>Ascomycota</taxon>
        <taxon>Pezizomycotina</taxon>
        <taxon>Leotiomycetes</taxon>
        <taxon>Helotiales</taxon>
        <taxon>Helotiales incertae sedis</taxon>
        <taxon>Amylocarpus</taxon>
    </lineage>
</organism>
<feature type="region of interest" description="Disordered" evidence="2">
    <location>
        <begin position="414"/>
        <end position="532"/>
    </location>
</feature>
<feature type="region of interest" description="Disordered" evidence="2">
    <location>
        <begin position="230"/>
        <end position="286"/>
    </location>
</feature>
<dbReference type="Proteomes" id="UP000824998">
    <property type="component" value="Unassembled WGS sequence"/>
</dbReference>
<feature type="compositionally biased region" description="Polar residues" evidence="2">
    <location>
        <begin position="177"/>
        <end position="193"/>
    </location>
</feature>
<name>A0A9P8C919_9HELO</name>
<keyword evidence="1" id="KW-0175">Coiled coil</keyword>